<feature type="transmembrane region" description="Helical" evidence="3">
    <location>
        <begin position="66"/>
        <end position="84"/>
    </location>
</feature>
<dbReference type="InParanoid" id="A0A1Y2FXQ4"/>
<feature type="transmembrane region" description="Helical" evidence="3">
    <location>
        <begin position="96"/>
        <end position="114"/>
    </location>
</feature>
<keyword evidence="3" id="KW-0472">Membrane</keyword>
<evidence type="ECO:0000256" key="2">
    <source>
        <dbReference type="SAM" id="MobiDB-lite"/>
    </source>
</evidence>
<reference evidence="5 6" key="1">
    <citation type="submission" date="2016-07" db="EMBL/GenBank/DDBJ databases">
        <title>Pervasive Adenine N6-methylation of Active Genes in Fungi.</title>
        <authorList>
            <consortium name="DOE Joint Genome Institute"/>
            <person name="Mondo S.J."/>
            <person name="Dannebaum R.O."/>
            <person name="Kuo R.C."/>
            <person name="Labutti K."/>
            <person name="Haridas S."/>
            <person name="Kuo A."/>
            <person name="Salamov A."/>
            <person name="Ahrendt S.R."/>
            <person name="Lipzen A."/>
            <person name="Sullivan W."/>
            <person name="Andreopoulos W.B."/>
            <person name="Clum A."/>
            <person name="Lindquist E."/>
            <person name="Daum C."/>
            <person name="Ramamoorthy G.K."/>
            <person name="Gryganskyi A."/>
            <person name="Culley D."/>
            <person name="Magnuson J.K."/>
            <person name="James T.Y."/>
            <person name="O'Malley M.A."/>
            <person name="Stajich J.E."/>
            <person name="Spatafora J.W."/>
            <person name="Visel A."/>
            <person name="Grigoriev I.V."/>
        </authorList>
    </citation>
    <scope>NUCLEOTIDE SEQUENCE [LARGE SCALE GENOMIC DNA]</scope>
    <source>
        <strain evidence="5 6">62-1032</strain>
    </source>
</reference>
<evidence type="ECO:0000259" key="4">
    <source>
        <dbReference type="Pfam" id="PF24357"/>
    </source>
</evidence>
<dbReference type="InterPro" id="IPR056227">
    <property type="entry name" value="TMD0_ABC"/>
</dbReference>
<protein>
    <recommendedName>
        <fullName evidence="4">ABC transporter TMD0 domain-containing protein</fullName>
    </recommendedName>
</protein>
<sequence length="224" mass="24540">MLCNNNVRTGGFGPMANSHLTTCFVDVILLPLPTWLLLLFGLPFLVISSRHHIPSPRSCARLPFRILASIYTVLVVALLAMQVLEIVRLALSDSGVGLTPFEVVGTLVVFALLWARAKGRMGEKKVGGVLVVYWALLLAFQAAKVDTLVVVEKAAKAMGDKGPSKYPNSDKSLDNYVILGLYAVFFIYEGIRLLRKKQTTPLASESMGMNEPMMSKEGTRRTEA</sequence>
<comment type="caution">
    <text evidence="5">The sequence shown here is derived from an EMBL/GenBank/DDBJ whole genome shotgun (WGS) entry which is preliminary data.</text>
</comment>
<evidence type="ECO:0000313" key="5">
    <source>
        <dbReference type="EMBL" id="ORY88842.1"/>
    </source>
</evidence>
<dbReference type="OrthoDB" id="5399848at2759"/>
<feature type="region of interest" description="Disordered" evidence="2">
    <location>
        <begin position="205"/>
        <end position="224"/>
    </location>
</feature>
<dbReference type="EMBL" id="MCGR01000008">
    <property type="protein sequence ID" value="ORY88842.1"/>
    <property type="molecule type" value="Genomic_DNA"/>
</dbReference>
<evidence type="ECO:0000256" key="1">
    <source>
        <dbReference type="ARBA" id="ARBA00004141"/>
    </source>
</evidence>
<name>A0A1Y2FXQ4_9BASI</name>
<feature type="transmembrane region" description="Helical" evidence="3">
    <location>
        <begin position="24"/>
        <end position="46"/>
    </location>
</feature>
<keyword evidence="3" id="KW-0812">Transmembrane</keyword>
<proteinExistence type="predicted"/>
<evidence type="ECO:0000313" key="6">
    <source>
        <dbReference type="Proteomes" id="UP000193467"/>
    </source>
</evidence>
<dbReference type="Pfam" id="PF24357">
    <property type="entry name" value="TMD0_ABC"/>
    <property type="match status" value="1"/>
</dbReference>
<accession>A0A1Y2FXQ4</accession>
<comment type="subcellular location">
    <subcellularLocation>
        <location evidence="1">Membrane</location>
        <topology evidence="1">Multi-pass membrane protein</topology>
    </subcellularLocation>
</comment>
<evidence type="ECO:0000256" key="3">
    <source>
        <dbReference type="SAM" id="Phobius"/>
    </source>
</evidence>
<dbReference type="Proteomes" id="UP000193467">
    <property type="component" value="Unassembled WGS sequence"/>
</dbReference>
<dbReference type="AlphaFoldDB" id="A0A1Y2FXQ4"/>
<keyword evidence="6" id="KW-1185">Reference proteome</keyword>
<keyword evidence="3" id="KW-1133">Transmembrane helix</keyword>
<feature type="transmembrane region" description="Helical" evidence="3">
    <location>
        <begin position="176"/>
        <end position="194"/>
    </location>
</feature>
<organism evidence="5 6">
    <name type="scientific">Leucosporidium creatinivorum</name>
    <dbReference type="NCBI Taxonomy" id="106004"/>
    <lineage>
        <taxon>Eukaryota</taxon>
        <taxon>Fungi</taxon>
        <taxon>Dikarya</taxon>
        <taxon>Basidiomycota</taxon>
        <taxon>Pucciniomycotina</taxon>
        <taxon>Microbotryomycetes</taxon>
        <taxon>Leucosporidiales</taxon>
        <taxon>Leucosporidium</taxon>
    </lineage>
</organism>
<dbReference type="GO" id="GO:0016020">
    <property type="term" value="C:membrane"/>
    <property type="evidence" value="ECO:0007669"/>
    <property type="project" value="UniProtKB-SubCell"/>
</dbReference>
<gene>
    <name evidence="5" type="ORF">BCR35DRAFT_350754</name>
</gene>
<feature type="domain" description="ABC transporter TMD0" evidence="4">
    <location>
        <begin position="2"/>
        <end position="153"/>
    </location>
</feature>
<feature type="transmembrane region" description="Helical" evidence="3">
    <location>
        <begin position="126"/>
        <end position="143"/>
    </location>
</feature>